<keyword evidence="2" id="KW-1185">Reference proteome</keyword>
<protein>
    <submittedName>
        <fullName evidence="1">Uncharacterized protein</fullName>
    </submittedName>
</protein>
<name>A0ABU3V6F4_9ACTN</name>
<reference evidence="1 2" key="1">
    <citation type="submission" date="2023-02" db="EMBL/GenBank/DDBJ databases">
        <authorList>
            <person name="Maleckis M."/>
        </authorList>
    </citation>
    <scope>NUCLEOTIDE SEQUENCE [LARGE SCALE GENOMIC DNA]</scope>
    <source>
        <strain evidence="1 2">P8-A2</strain>
    </source>
</reference>
<dbReference type="Proteomes" id="UP001257627">
    <property type="component" value="Unassembled WGS sequence"/>
</dbReference>
<evidence type="ECO:0000313" key="1">
    <source>
        <dbReference type="EMBL" id="MDU9001730.1"/>
    </source>
</evidence>
<dbReference type="EMBL" id="JARAKF010000006">
    <property type="protein sequence ID" value="MDU9001730.1"/>
    <property type="molecule type" value="Genomic_DNA"/>
</dbReference>
<gene>
    <name evidence="1" type="ORF">PU648_57945</name>
</gene>
<accession>A0ABU3V6F4</accession>
<proteinExistence type="predicted"/>
<evidence type="ECO:0000313" key="2">
    <source>
        <dbReference type="Proteomes" id="UP001257627"/>
    </source>
</evidence>
<sequence>MTARTLSTWTGPGLALRLGSALPVHVCAAVLLLDPGAGERFGQGLGHGAAIAGLGLLLRGELGSHLGDLGVQWVQPPGDLPCDVLGAAGRDSD</sequence>
<comment type="caution">
    <text evidence="1">The sequence shown here is derived from an EMBL/GenBank/DDBJ whole genome shotgun (WGS) entry which is preliminary data.</text>
</comment>
<organism evidence="1 2">
    <name type="scientific">Streptomyces mirabilis</name>
    <dbReference type="NCBI Taxonomy" id="68239"/>
    <lineage>
        <taxon>Bacteria</taxon>
        <taxon>Bacillati</taxon>
        <taxon>Actinomycetota</taxon>
        <taxon>Actinomycetes</taxon>
        <taxon>Kitasatosporales</taxon>
        <taxon>Streptomycetaceae</taxon>
        <taxon>Streptomyces</taxon>
    </lineage>
</organism>
<dbReference type="RefSeq" id="WP_316738671.1">
    <property type="nucleotide sequence ID" value="NZ_JARAKF010000006.1"/>
</dbReference>